<reference evidence="2" key="1">
    <citation type="submission" date="2014-11" db="EMBL/GenBank/DDBJ databases">
        <authorList>
            <person name="Otto D Thomas"/>
            <person name="Naeem Raeece"/>
        </authorList>
    </citation>
    <scope>NUCLEOTIDE SEQUENCE</scope>
</reference>
<evidence type="ECO:0000313" key="2">
    <source>
        <dbReference type="EMBL" id="CEM49131.1"/>
    </source>
</evidence>
<dbReference type="AlphaFoldDB" id="A0A0G4HXA9"/>
<evidence type="ECO:0000256" key="1">
    <source>
        <dbReference type="SAM" id="MobiDB-lite"/>
    </source>
</evidence>
<feature type="region of interest" description="Disordered" evidence="1">
    <location>
        <begin position="547"/>
        <end position="568"/>
    </location>
</feature>
<accession>A0A0G4HXA9</accession>
<proteinExistence type="predicted"/>
<name>A0A0G4HXA9_9ALVE</name>
<dbReference type="EMBL" id="CDMZ01004243">
    <property type="protein sequence ID" value="CEM49131.1"/>
    <property type="molecule type" value="Genomic_DNA"/>
</dbReference>
<protein>
    <submittedName>
        <fullName evidence="2">Uncharacterized protein</fullName>
    </submittedName>
</protein>
<dbReference type="VEuPathDB" id="CryptoDB:Cvel_9233"/>
<organism evidence="2">
    <name type="scientific">Chromera velia CCMP2878</name>
    <dbReference type="NCBI Taxonomy" id="1169474"/>
    <lineage>
        <taxon>Eukaryota</taxon>
        <taxon>Sar</taxon>
        <taxon>Alveolata</taxon>
        <taxon>Colpodellida</taxon>
        <taxon>Chromeraceae</taxon>
        <taxon>Chromera</taxon>
    </lineage>
</organism>
<gene>
    <name evidence="2" type="ORF">Cvel_9233</name>
</gene>
<sequence length="927" mass="103654">MFPFDLQDQPNLYYEPEYTKAYASNEAVSNAMADFARMTFSKVGGLGSVFVLENAASRAKHQQIVLYNWDQFRKLLALGLQCLYILMAECRYDPDRLKKAFCKILSQLPPDPFLPQYGVAGYSNVHVRPDPQVLMYSNPLEAALAALQTGEGCLGVHQAMDPKPPAWKNKVGALEKMNFFTVCACKPKAQPPIQPPPAVALAAAAATAVDDDVVMVDPQPDPASQSPQHVQEVVHPCPGVISKKYFVLADFVLPLYGDGGGDKDVEVKVKPAEMYEVKAIKNSEDGENLGAVFSKVCGGTTRLTNNPCKDCKNIVKLRKFTARLDRVRETWAAFQAFIYECHGEEVPESLFALAIPSNREKAAAKTEGRVLKHSPWVDMQGEERILALRQKTFAALQMKVIRPEWEKEWMRAERVFQTAQNASRTMHIPVMNKAFWQAFRKKLEDEGRGDSKQIALAVQQITDGEMEKKQGVLYGFLMMGAQVYDFLLAMLKWGSKASETMSKTMLDYTITSLRAWRQKRLDTDEFELLQPDFSALCANVALSTKYEKTPDQQRQGRRAPKAVAHDSTSVLRRSEKYKGKITGGNKNKNQALIELPENTTVKSLHELLKDVQLANFVAVGFLAGTSCGHMTFPLFVSPHCDDSTVKQEVETFTTLIKAVETEYPCVAFLSNTGKDYTEIQKICHSTQTDLGCMSEIITSRVRSSLPTAFPVFSPILIRIQVDPHPDHPLTVFPDGRHGRKSGRWQSLGLQNIIKLGRTFAALPLLERAVGVEGFWIGRETLTPFDTMSDELAMHAASAHVLKDLAKLHSPEWDCEGTAAHLFIWGELWDPSEVFDLEISKRVARLIFSKTCLILEMECRLKVIQETGMSADHIGPHPTPFLTAVHHINAALALVDTWLDFFPDDPLHLPEYTSMKAEHCFGGGRTRH</sequence>